<feature type="domain" description="Reverse transcriptase RNase H-like" evidence="8">
    <location>
        <begin position="427"/>
        <end position="522"/>
    </location>
</feature>
<name>A0A5S6QP72_TRIMR</name>
<dbReference type="Gene3D" id="1.10.340.70">
    <property type="match status" value="1"/>
</dbReference>
<dbReference type="InterPro" id="IPR036397">
    <property type="entry name" value="RNaseH_sf"/>
</dbReference>
<dbReference type="GO" id="GO:0003964">
    <property type="term" value="F:RNA-directed DNA polymerase activity"/>
    <property type="evidence" value="ECO:0007669"/>
    <property type="project" value="UniProtKB-KW"/>
</dbReference>
<dbReference type="Pfam" id="PF17917">
    <property type="entry name" value="RT_RNaseH"/>
    <property type="match status" value="1"/>
</dbReference>
<dbReference type="AlphaFoldDB" id="A0A5S6QP72"/>
<dbReference type="InterPro" id="IPR012337">
    <property type="entry name" value="RNaseH-like_sf"/>
</dbReference>
<dbReference type="Proteomes" id="UP000046395">
    <property type="component" value="Unassembled WGS sequence"/>
</dbReference>
<keyword evidence="3" id="KW-0548">Nucleotidyltransferase</keyword>
<keyword evidence="4" id="KW-0540">Nuclease</keyword>
<dbReference type="STRING" id="70415.A0A5S6QP72"/>
<dbReference type="SUPFAM" id="SSF56672">
    <property type="entry name" value="DNA/RNA polymerases"/>
    <property type="match status" value="1"/>
</dbReference>
<keyword evidence="7" id="KW-0695">RNA-directed DNA polymerase</keyword>
<organism evidence="10 11">
    <name type="scientific">Trichuris muris</name>
    <name type="common">Mouse whipworm</name>
    <dbReference type="NCBI Taxonomy" id="70415"/>
    <lineage>
        <taxon>Eukaryota</taxon>
        <taxon>Metazoa</taxon>
        <taxon>Ecdysozoa</taxon>
        <taxon>Nematoda</taxon>
        <taxon>Enoplea</taxon>
        <taxon>Dorylaimia</taxon>
        <taxon>Trichinellida</taxon>
        <taxon>Trichuridae</taxon>
        <taxon>Trichuris</taxon>
    </lineage>
</organism>
<dbReference type="SUPFAM" id="SSF53098">
    <property type="entry name" value="Ribonuclease H-like"/>
    <property type="match status" value="1"/>
</dbReference>
<dbReference type="WBParaSite" id="TMUE_2000009151.1">
    <property type="protein sequence ID" value="TMUE_2000009151.1"/>
    <property type="gene ID" value="WBGene00300531"/>
</dbReference>
<evidence type="ECO:0000256" key="1">
    <source>
        <dbReference type="ARBA" id="ARBA00012493"/>
    </source>
</evidence>
<accession>A0A5S6QP72</accession>
<dbReference type="Gene3D" id="3.10.10.10">
    <property type="entry name" value="HIV Type 1 Reverse Transcriptase, subunit A, domain 1"/>
    <property type="match status" value="1"/>
</dbReference>
<sequence>MVDTGSSVSLLKHNLYLTLLRSGCLISHYASDSIAISAFGEESHLKGSATVKVKIGEYETAHRFLLAESLLAPVIVGHDFLKGNGWCIDYAGNCLRRRIGDRVPLLTKVPLVETGEEHSMPKLSERYFSASAVVETDDDVLDNCAVPNYSAEKVLDLPQYPYDYSTVVQPFQKLFSVIPGATNLAFHVIPTGDNPPVRVPPRRLPAHFRQEVEKQLQTMIQNGIIRPSSSPWLAPTVFTRKKSGELRICIDYRELNKRTIKDAYPLPLPDEASGNCPFIQTINIKLLFALDQGWDCSNSAGCPSGCAEALAHFNALWTQSCGDHASHREHLRQVFSRCEAAGLTIRGSKCQIGLSQVRYLGHVFSSEGLASYYRRYIKDFAAIAKPLHELTETKALFSWDQRHDDAFHSLKTALTTAPTLATPNLHLEFQLHTDASDVGLGAVLEQAGHVISYASRLLRMAERNYSTIEKECLALMFAVKQFRHYLLGRHFTIWTDHCPLQWLSSQKMEGRPARWALALQEFDFTIKYKKGLNNGNADALSRLTQTPLPAAATLVTDFRLEQKSTWRTEQAKDATIAELIRLLKSSQPKDDVLYWKPPAASAVLVDRIPVAPPILRPIILSFCHDVPTAGHLGFDRTLDRVRRTAFRPAFRQDVRKYCDSCSTCQMVKAPGLHPLMQIAPVGRPWERVAVDILQLPPSKTGKIYILTVQDYFTKWLIVRPIPVFLKGGDLSGGAIEDRVGRWKIEGGDT</sequence>
<dbReference type="InterPro" id="IPR043502">
    <property type="entry name" value="DNA/RNA_pol_sf"/>
</dbReference>
<evidence type="ECO:0000256" key="2">
    <source>
        <dbReference type="ARBA" id="ARBA00022679"/>
    </source>
</evidence>
<dbReference type="GO" id="GO:0042575">
    <property type="term" value="C:DNA polymerase complex"/>
    <property type="evidence" value="ECO:0007669"/>
    <property type="project" value="UniProtKB-ARBA"/>
</dbReference>
<dbReference type="GO" id="GO:0003676">
    <property type="term" value="F:nucleic acid binding"/>
    <property type="evidence" value="ECO:0007669"/>
    <property type="project" value="InterPro"/>
</dbReference>
<dbReference type="FunFam" id="1.10.340.70:FF:000001">
    <property type="entry name" value="Retrovirus-related Pol polyprotein from transposon gypsy-like Protein"/>
    <property type="match status" value="1"/>
</dbReference>
<evidence type="ECO:0000259" key="9">
    <source>
        <dbReference type="Pfam" id="PF17921"/>
    </source>
</evidence>
<dbReference type="CDD" id="cd09274">
    <property type="entry name" value="RNase_HI_RT_Ty3"/>
    <property type="match status" value="1"/>
</dbReference>
<feature type="domain" description="Integrase zinc-binding" evidence="9">
    <location>
        <begin position="612"/>
        <end position="669"/>
    </location>
</feature>
<dbReference type="GO" id="GO:0016787">
    <property type="term" value="F:hydrolase activity"/>
    <property type="evidence" value="ECO:0007669"/>
    <property type="project" value="UniProtKB-KW"/>
</dbReference>
<evidence type="ECO:0000256" key="4">
    <source>
        <dbReference type="ARBA" id="ARBA00022722"/>
    </source>
</evidence>
<evidence type="ECO:0000259" key="8">
    <source>
        <dbReference type="Pfam" id="PF17917"/>
    </source>
</evidence>
<dbReference type="Gene3D" id="3.30.70.270">
    <property type="match status" value="2"/>
</dbReference>
<keyword evidence="10" id="KW-1185">Reference proteome</keyword>
<proteinExistence type="predicted"/>
<dbReference type="Pfam" id="PF17921">
    <property type="entry name" value="Integrase_H2C2"/>
    <property type="match status" value="1"/>
</dbReference>
<dbReference type="InterPro" id="IPR050951">
    <property type="entry name" value="Retrovirus_Pol_polyprotein"/>
</dbReference>
<dbReference type="InterPro" id="IPR041373">
    <property type="entry name" value="RT_RNaseH"/>
</dbReference>
<dbReference type="FunFam" id="3.30.70.270:FF:000020">
    <property type="entry name" value="Transposon Tf2-6 polyprotein-like Protein"/>
    <property type="match status" value="1"/>
</dbReference>
<evidence type="ECO:0000256" key="5">
    <source>
        <dbReference type="ARBA" id="ARBA00022759"/>
    </source>
</evidence>
<dbReference type="PANTHER" id="PTHR37984">
    <property type="entry name" value="PROTEIN CBG26694"/>
    <property type="match status" value="1"/>
</dbReference>
<keyword evidence="5" id="KW-0255">Endonuclease</keyword>
<dbReference type="InterPro" id="IPR041588">
    <property type="entry name" value="Integrase_H2C2"/>
</dbReference>
<dbReference type="Gene3D" id="3.30.420.10">
    <property type="entry name" value="Ribonuclease H-like superfamily/Ribonuclease H"/>
    <property type="match status" value="1"/>
</dbReference>
<evidence type="ECO:0000256" key="6">
    <source>
        <dbReference type="ARBA" id="ARBA00022801"/>
    </source>
</evidence>
<dbReference type="Gene3D" id="2.40.70.10">
    <property type="entry name" value="Acid Proteases"/>
    <property type="match status" value="1"/>
</dbReference>
<keyword evidence="2" id="KW-0808">Transferase</keyword>
<dbReference type="InterPro" id="IPR043128">
    <property type="entry name" value="Rev_trsase/Diguanyl_cyclase"/>
</dbReference>
<reference evidence="11" key="1">
    <citation type="submission" date="2019-12" db="UniProtKB">
        <authorList>
            <consortium name="WormBaseParasite"/>
        </authorList>
    </citation>
    <scope>IDENTIFICATION</scope>
</reference>
<evidence type="ECO:0000256" key="7">
    <source>
        <dbReference type="ARBA" id="ARBA00022918"/>
    </source>
</evidence>
<dbReference type="InterPro" id="IPR021109">
    <property type="entry name" value="Peptidase_aspartic_dom_sf"/>
</dbReference>
<evidence type="ECO:0000313" key="10">
    <source>
        <dbReference type="Proteomes" id="UP000046395"/>
    </source>
</evidence>
<evidence type="ECO:0000313" key="11">
    <source>
        <dbReference type="WBParaSite" id="TMUE_2000009151.1"/>
    </source>
</evidence>
<dbReference type="CDD" id="cd01647">
    <property type="entry name" value="RT_LTR"/>
    <property type="match status" value="1"/>
</dbReference>
<protein>
    <recommendedName>
        <fullName evidence="1">RNA-directed DNA polymerase</fullName>
        <ecNumber evidence="1">2.7.7.49</ecNumber>
    </recommendedName>
</protein>
<keyword evidence="6" id="KW-0378">Hydrolase</keyword>
<evidence type="ECO:0000256" key="3">
    <source>
        <dbReference type="ARBA" id="ARBA00022695"/>
    </source>
</evidence>
<dbReference type="EC" id="2.7.7.49" evidence="1"/>
<dbReference type="GO" id="GO:0004519">
    <property type="term" value="F:endonuclease activity"/>
    <property type="evidence" value="ECO:0007669"/>
    <property type="project" value="UniProtKB-KW"/>
</dbReference>
<dbReference type="PANTHER" id="PTHR37984:SF5">
    <property type="entry name" value="PROTEIN NYNRIN-LIKE"/>
    <property type="match status" value="1"/>
</dbReference>